<feature type="binding site" evidence="9">
    <location>
        <begin position="244"/>
        <end position="245"/>
    </location>
    <ligand>
        <name>ATP</name>
        <dbReference type="ChEBI" id="CHEBI:30616"/>
    </ligand>
</feature>
<feature type="binding site" evidence="9">
    <location>
        <position position="245"/>
    </location>
    <ligand>
        <name>substrate</name>
    </ligand>
</feature>
<feature type="binding site" evidence="9">
    <location>
        <begin position="38"/>
        <end position="42"/>
    </location>
    <ligand>
        <name>substrate</name>
    </ligand>
</feature>
<evidence type="ECO:0000256" key="3">
    <source>
        <dbReference type="ARBA" id="ARBA00022741"/>
    </source>
</evidence>
<comment type="caution">
    <text evidence="11">The sequence shown here is derived from an EMBL/GenBank/DDBJ whole genome shotgun (WGS) entry which is preliminary data.</text>
</comment>
<feature type="binding site" evidence="9">
    <location>
        <position position="278"/>
    </location>
    <ligand>
        <name>K(+)</name>
        <dbReference type="ChEBI" id="CHEBI:29103"/>
    </ligand>
</feature>
<reference evidence="11 12" key="1">
    <citation type="submission" date="2021-03" db="EMBL/GenBank/DDBJ databases">
        <title>Genomic Encyclopedia of Type Strains, Phase IV (KMG-IV): sequencing the most valuable type-strain genomes for metagenomic binning, comparative biology and taxonomic classification.</title>
        <authorList>
            <person name="Goeker M."/>
        </authorList>
    </citation>
    <scope>NUCLEOTIDE SEQUENCE [LARGE SCALE GENOMIC DNA]</scope>
    <source>
        <strain evidence="11 12">DSM 26427</strain>
    </source>
</reference>
<evidence type="ECO:0000313" key="11">
    <source>
        <dbReference type="EMBL" id="MBP1857879.1"/>
    </source>
</evidence>
<comment type="catalytic activity">
    <reaction evidence="9">
        <text>D-ribose + ATP = D-ribose 5-phosphate + ADP + H(+)</text>
        <dbReference type="Rhea" id="RHEA:13697"/>
        <dbReference type="ChEBI" id="CHEBI:15378"/>
        <dbReference type="ChEBI" id="CHEBI:30616"/>
        <dbReference type="ChEBI" id="CHEBI:47013"/>
        <dbReference type="ChEBI" id="CHEBI:78346"/>
        <dbReference type="ChEBI" id="CHEBI:456216"/>
        <dbReference type="EC" id="2.7.1.15"/>
    </reaction>
</comment>
<dbReference type="EMBL" id="JAGGJV010000002">
    <property type="protein sequence ID" value="MBP1857879.1"/>
    <property type="molecule type" value="Genomic_DNA"/>
</dbReference>
<feature type="binding site" evidence="9">
    <location>
        <begin position="212"/>
        <end position="217"/>
    </location>
    <ligand>
        <name>ATP</name>
        <dbReference type="ChEBI" id="CHEBI:30616"/>
    </ligand>
</feature>
<dbReference type="PANTHER" id="PTHR10584">
    <property type="entry name" value="SUGAR KINASE"/>
    <property type="match status" value="1"/>
</dbReference>
<evidence type="ECO:0000313" key="12">
    <source>
        <dbReference type="Proteomes" id="UP000823786"/>
    </source>
</evidence>
<evidence type="ECO:0000256" key="2">
    <source>
        <dbReference type="ARBA" id="ARBA00022723"/>
    </source>
</evidence>
<feature type="binding site" evidence="9">
    <location>
        <begin position="10"/>
        <end position="12"/>
    </location>
    <ligand>
        <name>substrate</name>
    </ligand>
</feature>
<dbReference type="RefSeq" id="WP_209849622.1">
    <property type="nucleotide sequence ID" value="NZ_JAGGJV010000002.1"/>
</dbReference>
<dbReference type="InterPro" id="IPR002139">
    <property type="entry name" value="Ribo/fructo_kinase"/>
</dbReference>
<evidence type="ECO:0000256" key="4">
    <source>
        <dbReference type="ARBA" id="ARBA00022777"/>
    </source>
</evidence>
<dbReference type="InterPro" id="IPR029056">
    <property type="entry name" value="Ribokinase-like"/>
</dbReference>
<comment type="function">
    <text evidence="9">Catalyzes the phosphorylation of ribose at O-5 in a reaction requiring ATP and magnesium. The resulting D-ribose-5-phosphate can then be used either for sythesis of nucleotides, histidine, and tryptophan, or as a component of the pentose phosphate pathway.</text>
</comment>
<keyword evidence="2 9" id="KW-0479">Metal-binding</keyword>
<dbReference type="SUPFAM" id="SSF53613">
    <property type="entry name" value="Ribokinase-like"/>
    <property type="match status" value="1"/>
</dbReference>
<comment type="subunit">
    <text evidence="9">Homodimer.</text>
</comment>
<dbReference type="EC" id="2.7.1.15" evidence="9"/>
<feature type="binding site" evidence="9">
    <location>
        <position position="239"/>
    </location>
    <ligand>
        <name>K(+)</name>
        <dbReference type="ChEBI" id="CHEBI:29103"/>
    </ligand>
</feature>
<feature type="binding site" evidence="9">
    <location>
        <position position="181"/>
    </location>
    <ligand>
        <name>ATP</name>
        <dbReference type="ChEBI" id="CHEBI:30616"/>
    </ligand>
</feature>
<accession>A0ABS4EIV4</accession>
<dbReference type="GO" id="GO:0004747">
    <property type="term" value="F:ribokinase activity"/>
    <property type="evidence" value="ECO:0007669"/>
    <property type="project" value="UniProtKB-EC"/>
</dbReference>
<dbReference type="HAMAP" id="MF_01987">
    <property type="entry name" value="Ribokinase"/>
    <property type="match status" value="1"/>
</dbReference>
<comment type="caution">
    <text evidence="9">Lacks conserved residue(s) required for the propagation of feature annotation.</text>
</comment>
<keyword evidence="5 9" id="KW-0067">ATP-binding</keyword>
<feature type="binding site" evidence="9">
    <location>
        <position position="284"/>
    </location>
    <ligand>
        <name>K(+)</name>
        <dbReference type="ChEBI" id="CHEBI:29103"/>
    </ligand>
</feature>
<organism evidence="11 12">
    <name type="scientific">Rhizobium herbae</name>
    <dbReference type="NCBI Taxonomy" id="508661"/>
    <lineage>
        <taxon>Bacteria</taxon>
        <taxon>Pseudomonadati</taxon>
        <taxon>Pseudomonadota</taxon>
        <taxon>Alphaproteobacteria</taxon>
        <taxon>Hyphomicrobiales</taxon>
        <taxon>Rhizobiaceae</taxon>
        <taxon>Rhizobium/Agrobacterium group</taxon>
        <taxon>Rhizobium</taxon>
    </lineage>
</organism>
<evidence type="ECO:0000256" key="1">
    <source>
        <dbReference type="ARBA" id="ARBA00022679"/>
    </source>
</evidence>
<comment type="cofactor">
    <cofactor evidence="9">
        <name>Mg(2+)</name>
        <dbReference type="ChEBI" id="CHEBI:18420"/>
    </cofactor>
    <text evidence="9">Requires a divalent cation, most likely magnesium in vivo, as an electrophilic catalyst to aid phosphoryl group transfer. It is the chelate of the metal and the nucleotide that is the actual substrate.</text>
</comment>
<feature type="domain" description="Carbohydrate kinase PfkB" evidence="10">
    <location>
        <begin position="5"/>
        <end position="287"/>
    </location>
</feature>
<protein>
    <recommendedName>
        <fullName evidence="9">Ribokinase</fullName>
        <shortName evidence="9">RK</shortName>
        <ecNumber evidence="9">2.7.1.15</ecNumber>
    </recommendedName>
</protein>
<keyword evidence="12" id="KW-1185">Reference proteome</keyword>
<evidence type="ECO:0000259" key="10">
    <source>
        <dbReference type="Pfam" id="PF00294"/>
    </source>
</evidence>
<proteinExistence type="inferred from homology"/>
<dbReference type="InterPro" id="IPR011611">
    <property type="entry name" value="PfkB_dom"/>
</dbReference>
<sequence length="303" mass="30276">MRVHAVGNVCIDTTFRLDRLPEAGETVNASGHADGIGGKGANQAVAAARTGSAVTLWAAVGEDADGARIRQTLSADLDLSGLVALAFPTDRSAIAVDACGENLIISGVSCARGFDPLRYTDLLQAIAPGDIVVMQGNLTVEVTSACLQAAKARGASTVLNASPLARDVAFDLNCVDFVVVNEGEALAMTGCAVPQEAAGALIAHGAGAAIVTLGARGCVLLEKGIPAVFIAAPGVFPVDTSGAGDVLCGVFAGCLAQAMAPGAALRIAVEAAAIAVTRPGTLASCPTAAELSILMKKSETEQP</sequence>
<keyword evidence="7 9" id="KW-0630">Potassium</keyword>
<keyword evidence="8 9" id="KW-0119">Carbohydrate metabolism</keyword>
<dbReference type="Proteomes" id="UP000823786">
    <property type="component" value="Unassembled WGS sequence"/>
</dbReference>
<keyword evidence="6 9" id="KW-0460">Magnesium</keyword>
<keyword evidence="3 9" id="KW-0547">Nucleotide-binding</keyword>
<evidence type="ECO:0000256" key="5">
    <source>
        <dbReference type="ARBA" id="ARBA00022840"/>
    </source>
</evidence>
<name>A0ABS4EIV4_9HYPH</name>
<feature type="binding site" evidence="9">
    <location>
        <position position="241"/>
    </location>
    <ligand>
        <name>K(+)</name>
        <dbReference type="ChEBI" id="CHEBI:29103"/>
    </ligand>
</feature>
<feature type="binding site" evidence="9">
    <location>
        <position position="280"/>
    </location>
    <ligand>
        <name>K(+)</name>
        <dbReference type="ChEBI" id="CHEBI:29103"/>
    </ligand>
</feature>
<evidence type="ECO:0000256" key="9">
    <source>
        <dbReference type="HAMAP-Rule" id="MF_01987"/>
    </source>
</evidence>
<dbReference type="CDD" id="cd01174">
    <property type="entry name" value="ribokinase"/>
    <property type="match status" value="1"/>
</dbReference>
<keyword evidence="9" id="KW-0963">Cytoplasm</keyword>
<dbReference type="Pfam" id="PF00294">
    <property type="entry name" value="PfkB"/>
    <property type="match status" value="1"/>
</dbReference>
<dbReference type="Gene3D" id="3.40.1190.20">
    <property type="match status" value="1"/>
</dbReference>
<gene>
    <name evidence="9" type="primary">rbsK</name>
    <name evidence="11" type="ORF">J2Z75_001375</name>
</gene>
<evidence type="ECO:0000256" key="6">
    <source>
        <dbReference type="ARBA" id="ARBA00022842"/>
    </source>
</evidence>
<comment type="pathway">
    <text evidence="9">Carbohydrate metabolism; D-ribose degradation; D-ribose 5-phosphate from beta-D-ribopyranose: step 2/2.</text>
</comment>
<feature type="active site" description="Proton acceptor" evidence="9">
    <location>
        <position position="245"/>
    </location>
</feature>
<comment type="activity regulation">
    <text evidence="9">Activated by a monovalent cation that binds near, but not in, the active site. The most likely occupant of the site in vivo is potassium. Ion binding induces a conformational change that may alter substrate affinity.</text>
</comment>
<feature type="binding site" evidence="9">
    <location>
        <position position="275"/>
    </location>
    <ligand>
        <name>K(+)</name>
        <dbReference type="ChEBI" id="CHEBI:29103"/>
    </ligand>
</feature>
<keyword evidence="4 9" id="KW-0418">Kinase</keyword>
<evidence type="ECO:0000256" key="7">
    <source>
        <dbReference type="ARBA" id="ARBA00022958"/>
    </source>
</evidence>
<dbReference type="InterPro" id="IPR011877">
    <property type="entry name" value="Ribokinase"/>
</dbReference>
<dbReference type="PRINTS" id="PR00990">
    <property type="entry name" value="RIBOKINASE"/>
</dbReference>
<comment type="similarity">
    <text evidence="9">Belongs to the carbohydrate kinase PfkB family. Ribokinase subfamily.</text>
</comment>
<comment type="subcellular location">
    <subcellularLocation>
        <location evidence="9">Cytoplasm</location>
    </subcellularLocation>
</comment>
<keyword evidence="1 9" id="KW-0808">Transferase</keyword>
<evidence type="ECO:0000256" key="8">
    <source>
        <dbReference type="ARBA" id="ARBA00023277"/>
    </source>
</evidence>
<dbReference type="PANTHER" id="PTHR10584:SF166">
    <property type="entry name" value="RIBOKINASE"/>
    <property type="match status" value="1"/>
</dbReference>